<keyword evidence="3" id="KW-1185">Reference proteome</keyword>
<dbReference type="Proteomes" id="UP001593833">
    <property type="component" value="Unassembled WGS sequence"/>
</dbReference>
<accession>A0ABV6YIY2</accession>
<gene>
    <name evidence="2" type="ORF">ACFL6M_01500</name>
</gene>
<name>A0ABV6YIY2_UNCEI</name>
<keyword evidence="1" id="KW-0472">Membrane</keyword>
<dbReference type="EMBL" id="JBHPKH010000009">
    <property type="protein sequence ID" value="MFC1572250.1"/>
    <property type="molecule type" value="Genomic_DNA"/>
</dbReference>
<comment type="caution">
    <text evidence="2">The sequence shown here is derived from an EMBL/GenBank/DDBJ whole genome shotgun (WGS) entry which is preliminary data.</text>
</comment>
<dbReference type="Gene3D" id="2.30.30.830">
    <property type="match status" value="1"/>
</dbReference>
<evidence type="ECO:0000313" key="2">
    <source>
        <dbReference type="EMBL" id="MFC1572250.1"/>
    </source>
</evidence>
<protein>
    <submittedName>
        <fullName evidence="2">Uncharacterized protein</fullName>
    </submittedName>
</protein>
<sequence>MSTKTAQRIDTALIWLGRRSNREIGLLWIVWVALLVYLLGNGLVLDSYHGMRRERVRLQASEVSLQRLEQLLGRQNEIIIQAEGLMDDYLQAQELETSTLVLQRIDRLRDERTELVSIHSVGEGGKHQTARFRANLTGASGGLARLLFALGDGVPPITLQELSLSIDRGGRGQLSAAALLEVEPKALPGDWQQLFAQWTERGAGKDPTAYEARLGSMPAEQTRTPFPYKAIDRPSVFRTAEAPRRSRRLEAAAPTIGSLIQKLSLLGVIWGDQPVAIIADQSGNQTNYRTVGQFIGELEIIEITRRSVTLRYKDEEGRLE</sequence>
<evidence type="ECO:0000313" key="3">
    <source>
        <dbReference type="Proteomes" id="UP001593833"/>
    </source>
</evidence>
<organism evidence="2 3">
    <name type="scientific">Eiseniibacteriota bacterium</name>
    <dbReference type="NCBI Taxonomy" id="2212470"/>
    <lineage>
        <taxon>Bacteria</taxon>
        <taxon>Candidatus Eiseniibacteriota</taxon>
    </lineage>
</organism>
<evidence type="ECO:0000256" key="1">
    <source>
        <dbReference type="SAM" id="Phobius"/>
    </source>
</evidence>
<reference evidence="2 3" key="1">
    <citation type="submission" date="2024-09" db="EMBL/GenBank/DDBJ databases">
        <authorList>
            <person name="D'Angelo T."/>
        </authorList>
    </citation>
    <scope>NUCLEOTIDE SEQUENCE [LARGE SCALE GENOMIC DNA]</scope>
    <source>
        <strain evidence="2">SAG AM-320-E07</strain>
    </source>
</reference>
<feature type="transmembrane region" description="Helical" evidence="1">
    <location>
        <begin position="25"/>
        <end position="45"/>
    </location>
</feature>
<keyword evidence="1" id="KW-1133">Transmembrane helix</keyword>
<keyword evidence="1" id="KW-0812">Transmembrane</keyword>
<proteinExistence type="predicted"/>